<dbReference type="PROSITE" id="PS50097">
    <property type="entry name" value="BTB"/>
    <property type="match status" value="1"/>
</dbReference>
<dbReference type="PROSITE" id="PS50012">
    <property type="entry name" value="RCC1_3"/>
    <property type="match status" value="1"/>
</dbReference>
<evidence type="ECO:0000259" key="2">
    <source>
        <dbReference type="PROSITE" id="PS50097"/>
    </source>
</evidence>
<dbReference type="SUPFAM" id="SSF50985">
    <property type="entry name" value="RCC1/BLIP-II"/>
    <property type="match status" value="1"/>
</dbReference>
<keyword evidence="4" id="KW-1185">Reference proteome</keyword>
<evidence type="ECO:0000313" key="3">
    <source>
        <dbReference type="EMBL" id="KYQ47067.1"/>
    </source>
</evidence>
<dbReference type="STRING" id="64791.A0A151WGX4"/>
<organism evidence="3 4">
    <name type="scientific">Mycetomoellerius zeteki</name>
    <dbReference type="NCBI Taxonomy" id="64791"/>
    <lineage>
        <taxon>Eukaryota</taxon>
        <taxon>Metazoa</taxon>
        <taxon>Ecdysozoa</taxon>
        <taxon>Arthropoda</taxon>
        <taxon>Hexapoda</taxon>
        <taxon>Insecta</taxon>
        <taxon>Pterygota</taxon>
        <taxon>Neoptera</taxon>
        <taxon>Endopterygota</taxon>
        <taxon>Hymenoptera</taxon>
        <taxon>Apocrita</taxon>
        <taxon>Aculeata</taxon>
        <taxon>Formicoidea</taxon>
        <taxon>Formicidae</taxon>
        <taxon>Myrmicinae</taxon>
        <taxon>Mycetomoellerius</taxon>
    </lineage>
</organism>
<dbReference type="Pfam" id="PF13540">
    <property type="entry name" value="RCC1_2"/>
    <property type="match status" value="1"/>
</dbReference>
<evidence type="ECO:0000256" key="1">
    <source>
        <dbReference type="PROSITE-ProRule" id="PRU00235"/>
    </source>
</evidence>
<dbReference type="Gene3D" id="2.130.10.30">
    <property type="entry name" value="Regulator of chromosome condensation 1/beta-lactamase-inhibitor protein II"/>
    <property type="match status" value="1"/>
</dbReference>
<reference evidence="3 4" key="1">
    <citation type="submission" date="2015-09" db="EMBL/GenBank/DDBJ databases">
        <title>Trachymyrmex zeteki WGS genome.</title>
        <authorList>
            <person name="Nygaard S."/>
            <person name="Hu H."/>
            <person name="Boomsma J."/>
            <person name="Zhang G."/>
        </authorList>
    </citation>
    <scope>NUCLEOTIDE SEQUENCE [LARGE SCALE GENOMIC DNA]</scope>
    <source>
        <strain evidence="3">Tzet28-1</strain>
        <tissue evidence="3">Whole body</tissue>
    </source>
</reference>
<dbReference type="Proteomes" id="UP000075809">
    <property type="component" value="Unassembled WGS sequence"/>
</dbReference>
<dbReference type="InterPro" id="IPR009091">
    <property type="entry name" value="RCC1/BLIP-II"/>
</dbReference>
<dbReference type="Pfam" id="PF00651">
    <property type="entry name" value="BTB"/>
    <property type="match status" value="1"/>
</dbReference>
<dbReference type="SUPFAM" id="SSF54695">
    <property type="entry name" value="POZ domain"/>
    <property type="match status" value="1"/>
</dbReference>
<feature type="domain" description="BTB" evidence="2">
    <location>
        <begin position="193"/>
        <end position="260"/>
    </location>
</feature>
<dbReference type="InterPro" id="IPR011333">
    <property type="entry name" value="SKP1/BTB/POZ_sf"/>
</dbReference>
<dbReference type="Gene3D" id="3.30.710.10">
    <property type="entry name" value="Potassium Channel Kv1.1, Chain A"/>
    <property type="match status" value="1"/>
</dbReference>
<gene>
    <name evidence="3" type="ORF">ALC60_13924</name>
</gene>
<dbReference type="AlphaFoldDB" id="A0A151WGX4"/>
<dbReference type="SMART" id="SM00225">
    <property type="entry name" value="BTB"/>
    <property type="match status" value="1"/>
</dbReference>
<accession>A0A151WGX4</accession>
<dbReference type="PANTHER" id="PTHR24410">
    <property type="entry name" value="HL07962P-RELATED"/>
    <property type="match status" value="1"/>
</dbReference>
<name>A0A151WGX4_9HYME</name>
<dbReference type="InterPro" id="IPR000408">
    <property type="entry name" value="Reg_chr_condens"/>
</dbReference>
<dbReference type="InterPro" id="IPR051481">
    <property type="entry name" value="BTB-POZ/Galectin-3-binding"/>
</dbReference>
<proteinExistence type="predicted"/>
<dbReference type="PANTHER" id="PTHR24410:SF23">
    <property type="entry name" value="BTB DOMAIN-CONTAINING PROTEIN-RELATED"/>
    <property type="match status" value="1"/>
</dbReference>
<protein>
    <submittedName>
        <fullName evidence="3">RCC1 and BTB domain-containing protein 1</fullName>
    </submittedName>
</protein>
<dbReference type="InterPro" id="IPR000210">
    <property type="entry name" value="BTB/POZ_dom"/>
</dbReference>
<sequence length="366" mass="42097">MGCGNNFCVIVTDNCKTYSWGINMSGELGLGIPTLDEVSYVVKPCEIVEFSGKTIVKIVCGIEHTLALTDTGKVYGWGSNVVQLNPDNIDSVSSPIMIIFRQINIANVKKISDIAVIDYKSFVKSSKDGLVYIWGHIAYIRPKKPAVCEYTNVFDISNSMMGQSPISVTNEFVNEEFRILNDLEAAFNDQSTSDLTIIVEKQPIYVHKAILKIRSTYFRNMFLTNYIENRQSIIENHHHKYVIYKTFLEYLYTGRINLSSFENLLDLLRLADEFCEKNLQTDCIRKIKKTINVSNVIYVFKIINEMTVEHHKKELMKYCFTFCFKNMTNVTQSESFEELDIETKSMLIDKRKNFFLSKISNSGYLE</sequence>
<evidence type="ECO:0000313" key="4">
    <source>
        <dbReference type="Proteomes" id="UP000075809"/>
    </source>
</evidence>
<dbReference type="EMBL" id="KQ983145">
    <property type="protein sequence ID" value="KYQ47067.1"/>
    <property type="molecule type" value="Genomic_DNA"/>
</dbReference>
<feature type="repeat" description="RCC1" evidence="1">
    <location>
        <begin position="15"/>
        <end position="71"/>
    </location>
</feature>